<dbReference type="PANTHER" id="PTHR33393:SF12">
    <property type="entry name" value="CAPSULE BIOSYNTHESIS PROTEIN CAPA"/>
    <property type="match status" value="1"/>
</dbReference>
<evidence type="ECO:0000256" key="2">
    <source>
        <dbReference type="SAM" id="MobiDB-lite"/>
    </source>
</evidence>
<dbReference type="Gene3D" id="3.60.21.10">
    <property type="match status" value="1"/>
</dbReference>
<evidence type="ECO:0000313" key="6">
    <source>
        <dbReference type="Proteomes" id="UP000271031"/>
    </source>
</evidence>
<evidence type="ECO:0000313" key="5">
    <source>
        <dbReference type="EMBL" id="RNB91115.1"/>
    </source>
</evidence>
<dbReference type="InterPro" id="IPR029052">
    <property type="entry name" value="Metallo-depent_PP-like"/>
</dbReference>
<evidence type="ECO:0000256" key="3">
    <source>
        <dbReference type="SAM" id="SignalP"/>
    </source>
</evidence>
<reference evidence="5 6" key="1">
    <citation type="submission" date="2018-10" db="EMBL/GenBank/DDBJ databases">
        <title>Phylogenomics of Brevibacillus.</title>
        <authorList>
            <person name="Dunlap C."/>
        </authorList>
    </citation>
    <scope>NUCLEOTIDE SEQUENCE [LARGE SCALE GENOMIC DNA]</scope>
    <source>
        <strain evidence="5 6">JCM 15716</strain>
    </source>
</reference>
<protein>
    <submittedName>
        <fullName evidence="5">CapA family protein</fullName>
    </submittedName>
</protein>
<dbReference type="InterPro" id="IPR019079">
    <property type="entry name" value="Capsule_synth_CapA"/>
</dbReference>
<keyword evidence="6" id="KW-1185">Reference proteome</keyword>
<dbReference type="SUPFAM" id="SSF56300">
    <property type="entry name" value="Metallo-dependent phosphatases"/>
    <property type="match status" value="1"/>
</dbReference>
<proteinExistence type="inferred from homology"/>
<feature type="signal peptide" evidence="3">
    <location>
        <begin position="1"/>
        <end position="29"/>
    </location>
</feature>
<dbReference type="AlphaFoldDB" id="A0A3M8DUG0"/>
<feature type="compositionally biased region" description="Polar residues" evidence="2">
    <location>
        <begin position="32"/>
        <end position="45"/>
    </location>
</feature>
<dbReference type="EMBL" id="RHHQ01000006">
    <property type="protein sequence ID" value="RNB91115.1"/>
    <property type="molecule type" value="Genomic_DNA"/>
</dbReference>
<comment type="caution">
    <text evidence="5">The sequence shown here is derived from an EMBL/GenBank/DDBJ whole genome shotgun (WGS) entry which is preliminary data.</text>
</comment>
<evidence type="ECO:0000256" key="1">
    <source>
        <dbReference type="ARBA" id="ARBA00005662"/>
    </source>
</evidence>
<dbReference type="PROSITE" id="PS51257">
    <property type="entry name" value="PROKAR_LIPOPROTEIN"/>
    <property type="match status" value="1"/>
</dbReference>
<dbReference type="RefSeq" id="WP_122916967.1">
    <property type="nucleotide sequence ID" value="NZ_RHHQ01000006.1"/>
</dbReference>
<sequence length="423" mass="46665">MKKRRLVSSVIACLAVLLTVGCTVPQQIATPNVQTDESKTENQAGTVLATPPVPENATPVTVQPSEPVAPVEHELTLMAVGDIMVHDQQLEAAWDPKTKTYRFDQFFAKIEPTLRQADLLLGNLETTMSGSDQRFTGYPMFNSPESLATTLKNVGFSAVTTANNHSLDRHELGVMRTIYNLDKVKMPHTGTFRTAEARNEPLILEKNGIKLGVLAYTYGTNGIKIPAGKAYLVNLIDPQLIKKDVARARELGADVVAVALHFGVEYQRQPNDAQRKAADLCFAAGADLILGSHPHVVQPYEWREIQNPDGSKRKGLVIYSLGNFVSAQRWEYKDVGAILKVVLKKTDPGSTVLAQAEVIPTYVVYQKVAGKRSYTIYPLKDTVLAYKAKKEKGLPKETYQTMEKLLQEMTIHVSSMSSPKKAM</sequence>
<dbReference type="InterPro" id="IPR052169">
    <property type="entry name" value="CW_Biosynth-Accessory"/>
</dbReference>
<feature type="region of interest" description="Disordered" evidence="2">
    <location>
        <begin position="32"/>
        <end position="63"/>
    </location>
</feature>
<organism evidence="5 6">
    <name type="scientific">Brevibacillus fluminis</name>
    <dbReference type="NCBI Taxonomy" id="511487"/>
    <lineage>
        <taxon>Bacteria</taxon>
        <taxon>Bacillati</taxon>
        <taxon>Bacillota</taxon>
        <taxon>Bacilli</taxon>
        <taxon>Bacillales</taxon>
        <taxon>Paenibacillaceae</taxon>
        <taxon>Brevibacillus</taxon>
    </lineage>
</organism>
<dbReference type="PANTHER" id="PTHR33393">
    <property type="entry name" value="POLYGLUTAMINE SYNTHESIS ACCESSORY PROTEIN RV0574C-RELATED"/>
    <property type="match status" value="1"/>
</dbReference>
<evidence type="ECO:0000259" key="4">
    <source>
        <dbReference type="SMART" id="SM00854"/>
    </source>
</evidence>
<keyword evidence="3" id="KW-0732">Signal</keyword>
<comment type="similarity">
    <text evidence="1">Belongs to the CapA family.</text>
</comment>
<name>A0A3M8DUG0_9BACL</name>
<dbReference type="Proteomes" id="UP000271031">
    <property type="component" value="Unassembled WGS sequence"/>
</dbReference>
<dbReference type="CDD" id="cd07381">
    <property type="entry name" value="MPP_CapA"/>
    <property type="match status" value="1"/>
</dbReference>
<feature type="chain" id="PRO_5039385028" evidence="3">
    <location>
        <begin position="30"/>
        <end position="423"/>
    </location>
</feature>
<accession>A0A3M8DUG0</accession>
<dbReference type="SMART" id="SM00854">
    <property type="entry name" value="PGA_cap"/>
    <property type="match status" value="1"/>
</dbReference>
<dbReference type="Pfam" id="PF09587">
    <property type="entry name" value="PGA_cap"/>
    <property type="match status" value="1"/>
</dbReference>
<feature type="domain" description="Capsule synthesis protein CapA" evidence="4">
    <location>
        <begin position="76"/>
        <end position="328"/>
    </location>
</feature>
<gene>
    <name evidence="5" type="ORF">EDM56_05895</name>
</gene>
<dbReference type="OrthoDB" id="9810906at2"/>